<comment type="similarity">
    <text evidence="1">Belongs to the peptidase S13 family.</text>
</comment>
<dbReference type="AlphaFoldDB" id="A0A2T6AE08"/>
<proteinExistence type="inferred from homology"/>
<dbReference type="OrthoDB" id="9802627at2"/>
<reference evidence="3 4" key="1">
    <citation type="submission" date="2018-04" db="EMBL/GenBank/DDBJ databases">
        <title>Genomic Encyclopedia of Archaeal and Bacterial Type Strains, Phase II (KMG-II): from individual species to whole genera.</title>
        <authorList>
            <person name="Goeker M."/>
        </authorList>
    </citation>
    <scope>NUCLEOTIDE SEQUENCE [LARGE SCALE GENOMIC DNA]</scope>
    <source>
        <strain evidence="3 4">DSM 23082</strain>
    </source>
</reference>
<name>A0A2T6AE08_9FLAO</name>
<keyword evidence="2" id="KW-0378">Hydrolase</keyword>
<dbReference type="PRINTS" id="PR00922">
    <property type="entry name" value="DADACBPTASE3"/>
</dbReference>
<dbReference type="PROSITE" id="PS51257">
    <property type="entry name" value="PROKAR_LIPOPROTEIN"/>
    <property type="match status" value="1"/>
</dbReference>
<dbReference type="Proteomes" id="UP000244174">
    <property type="component" value="Unassembled WGS sequence"/>
</dbReference>
<dbReference type="GO" id="GO:0004185">
    <property type="term" value="F:serine-type carboxypeptidase activity"/>
    <property type="evidence" value="ECO:0007669"/>
    <property type="project" value="InterPro"/>
</dbReference>
<evidence type="ECO:0000313" key="4">
    <source>
        <dbReference type="Proteomes" id="UP000244174"/>
    </source>
</evidence>
<dbReference type="EMBL" id="QBKQ01000003">
    <property type="protein sequence ID" value="PTX42057.1"/>
    <property type="molecule type" value="Genomic_DNA"/>
</dbReference>
<dbReference type="Pfam" id="PF02113">
    <property type="entry name" value="Peptidase_S13"/>
    <property type="match status" value="1"/>
</dbReference>
<dbReference type="PANTHER" id="PTHR30023">
    <property type="entry name" value="D-ALANYL-D-ALANINE CARBOXYPEPTIDASE"/>
    <property type="match status" value="1"/>
</dbReference>
<dbReference type="SUPFAM" id="SSF56601">
    <property type="entry name" value="beta-lactamase/transpeptidase-like"/>
    <property type="match status" value="1"/>
</dbReference>
<keyword evidence="3" id="KW-0645">Protease</keyword>
<dbReference type="GO" id="GO:0000270">
    <property type="term" value="P:peptidoglycan metabolic process"/>
    <property type="evidence" value="ECO:0007669"/>
    <property type="project" value="TreeGrafter"/>
</dbReference>
<evidence type="ECO:0000313" key="3">
    <source>
        <dbReference type="EMBL" id="PTX42057.1"/>
    </source>
</evidence>
<comment type="caution">
    <text evidence="3">The sequence shown here is derived from an EMBL/GenBank/DDBJ whole genome shotgun (WGS) entry which is preliminary data.</text>
</comment>
<keyword evidence="4" id="KW-1185">Reference proteome</keyword>
<dbReference type="InterPro" id="IPR012338">
    <property type="entry name" value="Beta-lactam/transpept-like"/>
</dbReference>
<sequence length="455" mass="51949">MIPEHLKKRKKLKISSTIVNQALILVLASLIITSCSAIKRTNKKIESDFFESAEFKKGFAGFALYDPVSDEMLYTHNADKYFTPASNTKLFTLYTGLKILGDSIPGIKYTIKGDSLIFKGTGDPSFLNPDLPESKVLSFFKQSEKELFYAPPVYKEKRLGPGWAWDDYDSYYSAEKIDFPIYGNLIEVKFDKGSSKPSAVKPQRFKDSISAVKPTDPANKYTQRDISSNKMEFQEFERTEDFTQYIPFHFSNELITEIISDTIQDTVKIYSGDIKKLDFDNTLYSVPADSIYKRMMQVSDNFIAEQILLMAADKVSDSLKTSIAIDHMKENHLKDLLDEPMWYDGSGLSRYNLFTPRSMVKLIEKIENEIPVEKLFKILAVGGESGTLKNYYKAETPYIYAKTGTLRNNHSLSGFLVTKSGRILIFSFMNSNYTVPTSELKQGMTRILERIRDNY</sequence>
<accession>A0A2T6AE08</accession>
<evidence type="ECO:0000256" key="1">
    <source>
        <dbReference type="ARBA" id="ARBA00006096"/>
    </source>
</evidence>
<protein>
    <submittedName>
        <fullName evidence="3">D-alanyl-D-alanine carboxypeptidase/D-alanyl-D-alanine-endopeptidase (Penicillin-binding protein 4)</fullName>
    </submittedName>
</protein>
<dbReference type="PANTHER" id="PTHR30023:SF0">
    <property type="entry name" value="PENICILLIN-SENSITIVE CARBOXYPEPTIDASE A"/>
    <property type="match status" value="1"/>
</dbReference>
<dbReference type="GO" id="GO:0006508">
    <property type="term" value="P:proteolysis"/>
    <property type="evidence" value="ECO:0007669"/>
    <property type="project" value="InterPro"/>
</dbReference>
<evidence type="ECO:0000256" key="2">
    <source>
        <dbReference type="ARBA" id="ARBA00022801"/>
    </source>
</evidence>
<dbReference type="InterPro" id="IPR000667">
    <property type="entry name" value="Peptidase_S13"/>
</dbReference>
<dbReference type="Gene3D" id="3.40.710.10">
    <property type="entry name" value="DD-peptidase/beta-lactamase superfamily"/>
    <property type="match status" value="2"/>
</dbReference>
<organism evidence="3 4">
    <name type="scientific">Christiangramia gaetbulicola</name>
    <dbReference type="NCBI Taxonomy" id="703340"/>
    <lineage>
        <taxon>Bacteria</taxon>
        <taxon>Pseudomonadati</taxon>
        <taxon>Bacteroidota</taxon>
        <taxon>Flavobacteriia</taxon>
        <taxon>Flavobacteriales</taxon>
        <taxon>Flavobacteriaceae</taxon>
        <taxon>Christiangramia</taxon>
    </lineage>
</organism>
<keyword evidence="3" id="KW-0121">Carboxypeptidase</keyword>
<gene>
    <name evidence="3" type="ORF">C8P64_2471</name>
</gene>